<dbReference type="Proteomes" id="UP001596104">
    <property type="component" value="Unassembled WGS sequence"/>
</dbReference>
<gene>
    <name evidence="2" type="ORF">ACFPPC_08150</name>
</gene>
<sequence>MSIASTGNVFGWLGNHPGNNSMSRRVASHASDSSLFSLSSSSTGSSALPAGGSEATTSAGAGSAREWGWEASGLRAEIKVNGEVVGRVYNNGAVELADEYGYLGKQLGWGGASEARLDGPDLADKRIAQALDALKKVGAKVEFAATALTQEQWLASFSTSIGRNVDRSI</sequence>
<dbReference type="RefSeq" id="WP_291673444.1">
    <property type="nucleotide sequence ID" value="NZ_JBHSLV010000012.1"/>
</dbReference>
<protein>
    <submittedName>
        <fullName evidence="2">Uncharacterized protein</fullName>
    </submittedName>
</protein>
<evidence type="ECO:0000313" key="2">
    <source>
        <dbReference type="EMBL" id="MFC5392608.1"/>
    </source>
</evidence>
<proteinExistence type="predicted"/>
<accession>A0ABW0H8E2</accession>
<name>A0ABW0H8E2_9HYPH</name>
<organism evidence="2 3">
    <name type="scientific">Bosea vestrisii</name>
    <dbReference type="NCBI Taxonomy" id="151416"/>
    <lineage>
        <taxon>Bacteria</taxon>
        <taxon>Pseudomonadati</taxon>
        <taxon>Pseudomonadota</taxon>
        <taxon>Alphaproteobacteria</taxon>
        <taxon>Hyphomicrobiales</taxon>
        <taxon>Boseaceae</taxon>
        <taxon>Bosea</taxon>
    </lineage>
</organism>
<reference evidence="3" key="1">
    <citation type="journal article" date="2019" name="Int. J. Syst. Evol. Microbiol.">
        <title>The Global Catalogue of Microorganisms (GCM) 10K type strain sequencing project: providing services to taxonomists for standard genome sequencing and annotation.</title>
        <authorList>
            <consortium name="The Broad Institute Genomics Platform"/>
            <consortium name="The Broad Institute Genome Sequencing Center for Infectious Disease"/>
            <person name="Wu L."/>
            <person name="Ma J."/>
        </authorList>
    </citation>
    <scope>NUCLEOTIDE SEQUENCE [LARGE SCALE GENOMIC DNA]</scope>
    <source>
        <strain evidence="3">CGMCC 1.16326</strain>
    </source>
</reference>
<evidence type="ECO:0000256" key="1">
    <source>
        <dbReference type="SAM" id="MobiDB-lite"/>
    </source>
</evidence>
<keyword evidence="3" id="KW-1185">Reference proteome</keyword>
<dbReference type="EMBL" id="JBHSLV010000012">
    <property type="protein sequence ID" value="MFC5392608.1"/>
    <property type="molecule type" value="Genomic_DNA"/>
</dbReference>
<feature type="region of interest" description="Disordered" evidence="1">
    <location>
        <begin position="44"/>
        <end position="64"/>
    </location>
</feature>
<comment type="caution">
    <text evidence="2">The sequence shown here is derived from an EMBL/GenBank/DDBJ whole genome shotgun (WGS) entry which is preliminary data.</text>
</comment>
<evidence type="ECO:0000313" key="3">
    <source>
        <dbReference type="Proteomes" id="UP001596104"/>
    </source>
</evidence>